<evidence type="ECO:0000256" key="6">
    <source>
        <dbReference type="ARBA" id="ARBA00023242"/>
    </source>
</evidence>
<dbReference type="InterPro" id="IPR036638">
    <property type="entry name" value="HLH_DNA-bd_sf"/>
</dbReference>
<proteinExistence type="predicted"/>
<feature type="compositionally biased region" description="Low complexity" evidence="8">
    <location>
        <begin position="358"/>
        <end position="385"/>
    </location>
</feature>
<dbReference type="PANTHER" id="PTHR15741">
    <property type="entry name" value="BASIC HELIX-LOOP-HELIX ZIP TRANSCRIPTION FACTOR"/>
    <property type="match status" value="1"/>
</dbReference>
<accession>A0A131YYD5</accession>
<feature type="compositionally biased region" description="Polar residues" evidence="8">
    <location>
        <begin position="1035"/>
        <end position="1044"/>
    </location>
</feature>
<dbReference type="SUPFAM" id="SSF47459">
    <property type="entry name" value="HLH, helix-loop-helix DNA-binding domain"/>
    <property type="match status" value="1"/>
</dbReference>
<evidence type="ECO:0000256" key="2">
    <source>
        <dbReference type="ARBA" id="ARBA00022553"/>
    </source>
</evidence>
<dbReference type="AlphaFoldDB" id="A0A131YYD5"/>
<feature type="region of interest" description="Disordered" evidence="8">
    <location>
        <begin position="794"/>
        <end position="822"/>
    </location>
</feature>
<evidence type="ECO:0000256" key="4">
    <source>
        <dbReference type="ARBA" id="ARBA00023125"/>
    </source>
</evidence>
<evidence type="ECO:0000259" key="9">
    <source>
        <dbReference type="PROSITE" id="PS50888"/>
    </source>
</evidence>
<evidence type="ECO:0000256" key="8">
    <source>
        <dbReference type="SAM" id="MobiDB-lite"/>
    </source>
</evidence>
<dbReference type="PROSITE" id="PS50888">
    <property type="entry name" value="BHLH"/>
    <property type="match status" value="1"/>
</dbReference>
<dbReference type="GO" id="GO:0005634">
    <property type="term" value="C:nucleus"/>
    <property type="evidence" value="ECO:0007669"/>
    <property type="project" value="UniProtKB-SubCell"/>
</dbReference>
<dbReference type="GO" id="GO:0046983">
    <property type="term" value="F:protein dimerization activity"/>
    <property type="evidence" value="ECO:0007669"/>
    <property type="project" value="InterPro"/>
</dbReference>
<keyword evidence="4" id="KW-0238">DNA-binding</keyword>
<dbReference type="CDD" id="cd11405">
    <property type="entry name" value="bHLHzip_MLXIP_like"/>
    <property type="match status" value="1"/>
</dbReference>
<dbReference type="FunFam" id="4.10.280.10:FF:000028">
    <property type="entry name" value="MLX interacting protein like"/>
    <property type="match status" value="1"/>
</dbReference>
<feature type="region of interest" description="Disordered" evidence="8">
    <location>
        <begin position="612"/>
        <end position="640"/>
    </location>
</feature>
<dbReference type="PANTHER" id="PTHR15741:SF37">
    <property type="entry name" value="LD38259P"/>
    <property type="match status" value="1"/>
</dbReference>
<evidence type="ECO:0000256" key="3">
    <source>
        <dbReference type="ARBA" id="ARBA00023015"/>
    </source>
</evidence>
<protein>
    <submittedName>
        <fullName evidence="10">MAX-like protein X</fullName>
    </submittedName>
</protein>
<dbReference type="SMART" id="SM00353">
    <property type="entry name" value="HLH"/>
    <property type="match status" value="1"/>
</dbReference>
<dbReference type="EMBL" id="GEDV01004364">
    <property type="protein sequence ID" value="JAP84193.1"/>
    <property type="molecule type" value="Transcribed_RNA"/>
</dbReference>
<name>A0A131YYD5_RHIAP</name>
<dbReference type="GO" id="GO:0000981">
    <property type="term" value="F:DNA-binding transcription factor activity, RNA polymerase II-specific"/>
    <property type="evidence" value="ECO:0007669"/>
    <property type="project" value="TreeGrafter"/>
</dbReference>
<reference evidence="10" key="1">
    <citation type="journal article" date="2016" name="Ticks Tick Borne Dis.">
        <title>De novo assembly and annotation of the salivary gland transcriptome of Rhipicephalus appendiculatus male and female ticks during blood feeding.</title>
        <authorList>
            <person name="de Castro M.H."/>
            <person name="de Klerk D."/>
            <person name="Pienaar R."/>
            <person name="Latif A.A."/>
            <person name="Rees D.J."/>
            <person name="Mans B.J."/>
        </authorList>
    </citation>
    <scope>NUCLEOTIDE SEQUENCE</scope>
    <source>
        <tissue evidence="10">Salivary glands</tissue>
    </source>
</reference>
<feature type="domain" description="BHLH" evidence="9">
    <location>
        <begin position="831"/>
        <end position="885"/>
    </location>
</feature>
<feature type="region of interest" description="Disordered" evidence="8">
    <location>
        <begin position="346"/>
        <end position="385"/>
    </location>
</feature>
<sequence>MTASSMQLNRETLPLEEDELARLSRKTPTEIIHSGHFMVSDIDDADNTDEVARASESDCATEVPSSLATPLDEAVEEITFDADEGMEVDKQFKPPCHIAIDGSLTKLFECMTLAYSGKLTSPKWKTFKGLKLRLKDKIRLNNIIWRAWHMQFVARRSPYVCQFASPLEGDTHNKPEAIVMEGKYWKRNFDNITAEYKKWRMFFCKKNSRFRTGDDSSTNPVDLDLRWLSHGGSMDEDFFMDLSESLFSSLNQPFDFPNPREIATRAGIADFIQPGLIQLQPAFEDFMDTLEPLSDYFNSKLPTLPEEGSLSAEATAVQPFGMQQQQQRPASVYGAPSRQQSVVANHQLQQPAPPPSVQPQVPQQSPQMQPLQGQASPFAPALSPQQSAAAAVNSIEGLLASAVQQQQPQQPSPPATGLGEYEFLRQAPAAPMILTVEQAAAAAPPPPQQSQVVAPGFAAQQTAQLPLAIAPRPPLANVPFGAEVPQYVPKQSMRPPPKLMPRPPISTFQPTPTELQAFARVPASVVPHASMNGLRQGARLVAEHHAGEKVVQGGATAKRPLYSSSQETMETVEGQYSSSSSNLMRPVAGGFMPAENAVPAAGKNINFAMPKVATQSKSRTRSRSMSTPQSNSKMSTASAAAPVAKQALSLNQLPQVNSPPQILTPKLSVSVSSLPGSMPSNSVSPPLQQSAVLTQLLTSSNGFSWEAQATGGSPTANSTGGAPSPPTVTIINSVAPSLPATAAQPQTFVISPVTLSQISSTNSLQRNLIVGSASIMSSSMPIIPSKQLNPTVPVVGSQAKPTDVPAGSVSSSPAKPFRPKSDEERFQYKEHRRVCHINAEQKRRFNIKNGFESLRHLLPSLSQNPDSKVSKAQMLQQAGEYIRTLKNERQQQQEEADRLKKQIESFNQEISLYQNQLPATGVPLPCQRTNHLKESFEEYVRTRTLQNWKFWIFSLLLEPLLESYNQTVSKAGFDEMCKTVLVWVEQYCSLRALRPGVLDSLKHLSKSTSILSEPGRLPEEATQAVTKKESVPQFKFSTQRQKER</sequence>
<keyword evidence="6" id="KW-0539">Nucleus</keyword>
<feature type="region of interest" description="Disordered" evidence="8">
    <location>
        <begin position="1012"/>
        <end position="1044"/>
    </location>
</feature>
<dbReference type="Pfam" id="PF00010">
    <property type="entry name" value="HLH"/>
    <property type="match status" value="1"/>
</dbReference>
<keyword evidence="7" id="KW-0175">Coiled coil</keyword>
<feature type="compositionally biased region" description="Polar residues" evidence="8">
    <location>
        <begin position="710"/>
        <end position="730"/>
    </location>
</feature>
<dbReference type="GO" id="GO:0000978">
    <property type="term" value="F:RNA polymerase II cis-regulatory region sequence-specific DNA binding"/>
    <property type="evidence" value="ECO:0007669"/>
    <property type="project" value="TreeGrafter"/>
</dbReference>
<keyword evidence="3" id="KW-0805">Transcription regulation</keyword>
<dbReference type="CDD" id="cd21739">
    <property type="entry name" value="NES2-NLS_ChREBP-like"/>
    <property type="match status" value="1"/>
</dbReference>
<evidence type="ECO:0000256" key="5">
    <source>
        <dbReference type="ARBA" id="ARBA00023163"/>
    </source>
</evidence>
<dbReference type="InterPro" id="IPR011598">
    <property type="entry name" value="bHLH_dom"/>
</dbReference>
<keyword evidence="2" id="KW-0597">Phosphoprotein</keyword>
<feature type="region of interest" description="Disordered" evidence="8">
    <location>
        <begin position="704"/>
        <end position="730"/>
    </location>
</feature>
<organism evidence="10">
    <name type="scientific">Rhipicephalus appendiculatus</name>
    <name type="common">Brown ear tick</name>
    <dbReference type="NCBI Taxonomy" id="34631"/>
    <lineage>
        <taxon>Eukaryota</taxon>
        <taxon>Metazoa</taxon>
        <taxon>Ecdysozoa</taxon>
        <taxon>Arthropoda</taxon>
        <taxon>Chelicerata</taxon>
        <taxon>Arachnida</taxon>
        <taxon>Acari</taxon>
        <taxon>Parasitiformes</taxon>
        <taxon>Ixodida</taxon>
        <taxon>Ixodoidea</taxon>
        <taxon>Ixodidae</taxon>
        <taxon>Rhipicephalinae</taxon>
        <taxon>Rhipicephalus</taxon>
        <taxon>Rhipicephalus</taxon>
    </lineage>
</organism>
<evidence type="ECO:0000256" key="1">
    <source>
        <dbReference type="ARBA" id="ARBA00004123"/>
    </source>
</evidence>
<evidence type="ECO:0000256" key="7">
    <source>
        <dbReference type="SAM" id="Coils"/>
    </source>
</evidence>
<comment type="subcellular location">
    <subcellularLocation>
        <location evidence="1">Nucleus</location>
    </subcellularLocation>
</comment>
<feature type="coiled-coil region" evidence="7">
    <location>
        <begin position="875"/>
        <end position="916"/>
    </location>
</feature>
<dbReference type="Gene3D" id="4.10.280.10">
    <property type="entry name" value="Helix-loop-helix DNA-binding domain"/>
    <property type="match status" value="1"/>
</dbReference>
<dbReference type="InterPro" id="IPR052207">
    <property type="entry name" value="Max-like/E-box_TFs"/>
</dbReference>
<keyword evidence="5" id="KW-0804">Transcription</keyword>
<evidence type="ECO:0000313" key="10">
    <source>
        <dbReference type="EMBL" id="JAP84193.1"/>
    </source>
</evidence>